<dbReference type="PANTHER" id="PTHR46246:SF1">
    <property type="entry name" value="GUANOSINE-3',5'-BIS(DIPHOSPHATE) 3'-PYROPHOSPHOHYDROLASE MESH1"/>
    <property type="match status" value="1"/>
</dbReference>
<evidence type="ECO:0000313" key="4">
    <source>
        <dbReference type="Proteomes" id="UP001501727"/>
    </source>
</evidence>
<comment type="caution">
    <text evidence="3">The sequence shown here is derived from an EMBL/GenBank/DDBJ whole genome shotgun (WGS) entry which is preliminary data.</text>
</comment>
<evidence type="ECO:0000256" key="1">
    <source>
        <dbReference type="SAM" id="MobiDB-lite"/>
    </source>
</evidence>
<accession>A0ABP7MZI4</accession>
<dbReference type="Pfam" id="PF13328">
    <property type="entry name" value="HD_4"/>
    <property type="match status" value="1"/>
</dbReference>
<reference evidence="4" key="1">
    <citation type="journal article" date="2019" name="Int. J. Syst. Evol. Microbiol.">
        <title>The Global Catalogue of Microorganisms (GCM) 10K type strain sequencing project: providing services to taxonomists for standard genome sequencing and annotation.</title>
        <authorList>
            <consortium name="The Broad Institute Genomics Platform"/>
            <consortium name="The Broad Institute Genome Sequencing Center for Infectious Disease"/>
            <person name="Wu L."/>
            <person name="Ma J."/>
        </authorList>
    </citation>
    <scope>NUCLEOTIDE SEQUENCE [LARGE SCALE GENOMIC DNA]</scope>
    <source>
        <strain evidence="4">JCM 16916</strain>
    </source>
</reference>
<dbReference type="RefSeq" id="WP_344760732.1">
    <property type="nucleotide sequence ID" value="NZ_BAAAZU010000031.1"/>
</dbReference>
<dbReference type="Gene3D" id="1.10.3210.10">
    <property type="entry name" value="Hypothetical protein af1432"/>
    <property type="match status" value="1"/>
</dbReference>
<dbReference type="SUPFAM" id="SSF109604">
    <property type="entry name" value="HD-domain/PDEase-like"/>
    <property type="match status" value="1"/>
</dbReference>
<dbReference type="Proteomes" id="UP001501727">
    <property type="component" value="Unassembled WGS sequence"/>
</dbReference>
<protein>
    <submittedName>
        <fullName evidence="3">HD domain-containing protein</fullName>
    </submittedName>
</protein>
<feature type="region of interest" description="Disordered" evidence="1">
    <location>
        <begin position="201"/>
        <end position="226"/>
    </location>
</feature>
<gene>
    <name evidence="3" type="ORF">GCM10022229_28880</name>
</gene>
<dbReference type="InterPro" id="IPR052194">
    <property type="entry name" value="MESH1"/>
</dbReference>
<feature type="domain" description="HD/PDEase" evidence="2">
    <location>
        <begin position="27"/>
        <end position="147"/>
    </location>
</feature>
<sequence length="226" mass="24321">MTILTDRFSRAVDYTRIAHAGQLRKGTRVPYLSHLLGVAALVIEHDGSEEQAIAGLLHDTIEDCGQAHEGMIRALFGEAVVNIVLACTDATAEAKAAQDNPAAARRNWHRRKRAHLADLIDATDEVLLVAACDKLQNARAIAQDLETPGIGQTVFDRFNGGRDGTLGYYHSLAHLFATRNVPVATAFDSTVGRMHRLAGNAPRVPLAGGQDEPGEDMPRPQAVGDC</sequence>
<evidence type="ECO:0000259" key="2">
    <source>
        <dbReference type="SMART" id="SM00471"/>
    </source>
</evidence>
<dbReference type="PANTHER" id="PTHR46246">
    <property type="entry name" value="GUANOSINE-3',5'-BIS(DIPHOSPHATE) 3'-PYROPHOSPHOHYDROLASE MESH1"/>
    <property type="match status" value="1"/>
</dbReference>
<name>A0ABP7MZI4_9GAMM</name>
<dbReference type="InterPro" id="IPR003607">
    <property type="entry name" value="HD/PDEase_dom"/>
</dbReference>
<dbReference type="SMART" id="SM00471">
    <property type="entry name" value="HDc"/>
    <property type="match status" value="1"/>
</dbReference>
<dbReference type="EMBL" id="BAAAZU010000031">
    <property type="protein sequence ID" value="GAA3933295.1"/>
    <property type="molecule type" value="Genomic_DNA"/>
</dbReference>
<keyword evidence="4" id="KW-1185">Reference proteome</keyword>
<organism evidence="3 4">
    <name type="scientific">Luteimonas lutimaris</name>
    <dbReference type="NCBI Taxonomy" id="698645"/>
    <lineage>
        <taxon>Bacteria</taxon>
        <taxon>Pseudomonadati</taxon>
        <taxon>Pseudomonadota</taxon>
        <taxon>Gammaproteobacteria</taxon>
        <taxon>Lysobacterales</taxon>
        <taxon>Lysobacteraceae</taxon>
        <taxon>Luteimonas</taxon>
    </lineage>
</organism>
<proteinExistence type="predicted"/>
<evidence type="ECO:0000313" key="3">
    <source>
        <dbReference type="EMBL" id="GAA3933295.1"/>
    </source>
</evidence>